<reference evidence="2" key="1">
    <citation type="submission" date="2021-02" db="EMBL/GenBank/DDBJ databases">
        <authorList>
            <person name="Nowell W R."/>
        </authorList>
    </citation>
    <scope>NUCLEOTIDE SEQUENCE</scope>
</reference>
<feature type="non-terminal residue" evidence="2">
    <location>
        <position position="30"/>
    </location>
</feature>
<gene>
    <name evidence="2" type="ORF">OXD698_LOCUS51093</name>
</gene>
<protein>
    <submittedName>
        <fullName evidence="2">Uncharacterized protein</fullName>
    </submittedName>
</protein>
<comment type="caution">
    <text evidence="2">The sequence shown here is derived from an EMBL/GenBank/DDBJ whole genome shotgun (WGS) entry which is preliminary data.</text>
</comment>
<proteinExistence type="predicted"/>
<dbReference type="AlphaFoldDB" id="A0A820NXL2"/>
<name>A0A820NXL2_9BILA</name>
<dbReference type="EMBL" id="CAJOAZ010025608">
    <property type="protein sequence ID" value="CAF4394402.1"/>
    <property type="molecule type" value="Genomic_DNA"/>
</dbReference>
<organism evidence="2 3">
    <name type="scientific">Adineta steineri</name>
    <dbReference type="NCBI Taxonomy" id="433720"/>
    <lineage>
        <taxon>Eukaryota</taxon>
        <taxon>Metazoa</taxon>
        <taxon>Spiralia</taxon>
        <taxon>Gnathifera</taxon>
        <taxon>Rotifera</taxon>
        <taxon>Eurotatoria</taxon>
        <taxon>Bdelloidea</taxon>
        <taxon>Adinetida</taxon>
        <taxon>Adinetidae</taxon>
        <taxon>Adineta</taxon>
    </lineage>
</organism>
<evidence type="ECO:0000313" key="2">
    <source>
        <dbReference type="EMBL" id="CAF4394402.1"/>
    </source>
</evidence>
<dbReference type="Proteomes" id="UP000663844">
    <property type="component" value="Unassembled WGS sequence"/>
</dbReference>
<evidence type="ECO:0000256" key="1">
    <source>
        <dbReference type="SAM" id="MobiDB-lite"/>
    </source>
</evidence>
<feature type="region of interest" description="Disordered" evidence="1">
    <location>
        <begin position="1"/>
        <end position="30"/>
    </location>
</feature>
<sequence length="30" mass="3107">MANLADAETKSIAESSGTADDDDALDPRVQ</sequence>
<evidence type="ECO:0000313" key="3">
    <source>
        <dbReference type="Proteomes" id="UP000663844"/>
    </source>
</evidence>
<accession>A0A820NXL2</accession>